<evidence type="ECO:0000256" key="2">
    <source>
        <dbReference type="RuleBase" id="RU362097"/>
    </source>
</evidence>
<dbReference type="PATRIC" id="fig|1280948.3.peg.3148"/>
<dbReference type="Gene3D" id="2.20.200.10">
    <property type="entry name" value="Outer membrane efflux proteins (OEP)"/>
    <property type="match status" value="1"/>
</dbReference>
<dbReference type="eggNOG" id="COG1538">
    <property type="taxonomic scope" value="Bacteria"/>
</dbReference>
<reference evidence="3 4" key="1">
    <citation type="journal article" date="2014" name="Antonie Van Leeuwenhoek">
        <title>Hyphomonas beringensis sp. nov. and Hyphomonas chukchiensis sp. nov., isolated from surface seawater of the Bering Sea and Chukchi Sea.</title>
        <authorList>
            <person name="Li C."/>
            <person name="Lai Q."/>
            <person name="Li G."/>
            <person name="Dong C."/>
            <person name="Wang J."/>
            <person name="Liao Y."/>
            <person name="Shao Z."/>
        </authorList>
    </citation>
    <scope>NUCLEOTIDE SEQUENCE [LARGE SCALE GENOMIC DNA]</scope>
    <source>
        <strain evidence="3 4">22II1-22F38</strain>
    </source>
</reference>
<dbReference type="Pfam" id="PF02321">
    <property type="entry name" value="OEP"/>
    <property type="match status" value="2"/>
</dbReference>
<proteinExistence type="inferred from homology"/>
<keyword evidence="2" id="KW-0564">Palmitate</keyword>
<dbReference type="GO" id="GO:0015562">
    <property type="term" value="F:efflux transmembrane transporter activity"/>
    <property type="evidence" value="ECO:0007669"/>
    <property type="project" value="InterPro"/>
</dbReference>
<comment type="subcellular location">
    <subcellularLocation>
        <location evidence="2">Cell membrane</location>
        <topology evidence="2">Lipid-anchor</topology>
    </subcellularLocation>
</comment>
<dbReference type="PROSITE" id="PS51257">
    <property type="entry name" value="PROKAR_LIPOPROTEIN"/>
    <property type="match status" value="1"/>
</dbReference>
<comment type="similarity">
    <text evidence="1 2">Belongs to the outer membrane factor (OMF) (TC 1.B.17) family.</text>
</comment>
<dbReference type="NCBIfam" id="TIGR01845">
    <property type="entry name" value="outer_NodT"/>
    <property type="match status" value="1"/>
</dbReference>
<organism evidence="3 4">
    <name type="scientific">Hyphomonas atlantica</name>
    <dbReference type="NCBI Taxonomy" id="1280948"/>
    <lineage>
        <taxon>Bacteria</taxon>
        <taxon>Pseudomonadati</taxon>
        <taxon>Pseudomonadota</taxon>
        <taxon>Alphaproteobacteria</taxon>
        <taxon>Hyphomonadales</taxon>
        <taxon>Hyphomonadaceae</taxon>
        <taxon>Hyphomonas</taxon>
    </lineage>
</organism>
<dbReference type="EMBL" id="AWFH01000061">
    <property type="protein sequence ID" value="KCZ58209.1"/>
    <property type="molecule type" value="Genomic_DNA"/>
</dbReference>
<name>A0A059DXT3_9PROT</name>
<dbReference type="PANTHER" id="PTHR30203:SF32">
    <property type="entry name" value="CATION EFFLUX SYSTEM PROTEIN CUSC"/>
    <property type="match status" value="1"/>
</dbReference>
<dbReference type="OrthoDB" id="7181739at2"/>
<dbReference type="GO" id="GO:0005886">
    <property type="term" value="C:plasma membrane"/>
    <property type="evidence" value="ECO:0007669"/>
    <property type="project" value="UniProtKB-SubCell"/>
</dbReference>
<evidence type="ECO:0000313" key="4">
    <source>
        <dbReference type="Proteomes" id="UP000024547"/>
    </source>
</evidence>
<dbReference type="InterPro" id="IPR010131">
    <property type="entry name" value="MdtP/NodT-like"/>
</dbReference>
<dbReference type="Proteomes" id="UP000024547">
    <property type="component" value="Unassembled WGS sequence"/>
</dbReference>
<evidence type="ECO:0000256" key="1">
    <source>
        <dbReference type="ARBA" id="ARBA00007613"/>
    </source>
</evidence>
<evidence type="ECO:0008006" key="5">
    <source>
        <dbReference type="Google" id="ProtNLM"/>
    </source>
</evidence>
<keyword evidence="2" id="KW-0472">Membrane</keyword>
<dbReference type="RefSeq" id="WP_035554721.1">
    <property type="nucleotide sequence ID" value="NZ_AWFH01000061.1"/>
</dbReference>
<keyword evidence="2" id="KW-0812">Transmembrane</keyword>
<dbReference type="Gene3D" id="1.20.1600.10">
    <property type="entry name" value="Outer membrane efflux proteins (OEP)"/>
    <property type="match status" value="1"/>
</dbReference>
<keyword evidence="2" id="KW-1134">Transmembrane beta strand</keyword>
<keyword evidence="4" id="KW-1185">Reference proteome</keyword>
<keyword evidence="2" id="KW-0449">Lipoprotein</keyword>
<protein>
    <recommendedName>
        <fullName evidence="5">Transporter</fullName>
    </recommendedName>
</protein>
<comment type="caution">
    <text evidence="3">The sequence shown here is derived from an EMBL/GenBank/DDBJ whole genome shotgun (WGS) entry which is preliminary data.</text>
</comment>
<dbReference type="SUPFAM" id="SSF56954">
    <property type="entry name" value="Outer membrane efflux proteins (OEP)"/>
    <property type="match status" value="1"/>
</dbReference>
<dbReference type="GeneID" id="92500405"/>
<dbReference type="AlphaFoldDB" id="A0A059DXT3"/>
<dbReference type="PANTHER" id="PTHR30203">
    <property type="entry name" value="OUTER MEMBRANE CATION EFFLUX PROTEIN"/>
    <property type="match status" value="1"/>
</dbReference>
<accession>A0A059DXT3</accession>
<dbReference type="STRING" id="1280948.HY36_10135"/>
<dbReference type="InterPro" id="IPR003423">
    <property type="entry name" value="OMP_efflux"/>
</dbReference>
<gene>
    <name evidence="3" type="ORF">HY36_10135</name>
</gene>
<evidence type="ECO:0000313" key="3">
    <source>
        <dbReference type="EMBL" id="KCZ58209.1"/>
    </source>
</evidence>
<sequence>MTRHHYLAASLSALVLTGCVNMAPEYERPVAPVPAELPVADPSQEGASTLTWQQVVQSEELQELIALSLEQNRDLRTVAATVEVARANLITARSGLWPSFNGSGNAQIGDTFDDSSAYSSTFSDSTSAQIGVSAWELDFFGRIRNTNDSALQTYLASVEGERAAKISLVASVAEAWLQLGADKELLRLAQQTAESQKESLELTQALFDAGTASEIDLRRASASVASAQAQAATFEANVRRDINTLRYLVGTDLPPAIEASVALSPSPVQLNLPVGQSSSVLLRRPDVIQAERTLLAANANIGAARAAYFPSVSLSGGVGVAGGDISDLFEGDYASGWTFTPSVSIPIFDFGARQGNLDAARANADAAIATYEGAIQQAFREVANALAVSETISRRLDALEQLAEDTSVTLNLSQERFKSGLDDYLTVLDAQRENYDAQQQLIQANLDHGLNSLALYRALAVWKEPAGSTPSE</sequence>